<dbReference type="InterPro" id="IPR018247">
    <property type="entry name" value="EF_Hand_1_Ca_BS"/>
</dbReference>
<dbReference type="Proteomes" id="UP001460270">
    <property type="component" value="Unassembled WGS sequence"/>
</dbReference>
<proteinExistence type="inferred from homology"/>
<feature type="domain" description="EF-hand" evidence="5">
    <location>
        <begin position="90"/>
        <end position="125"/>
    </location>
</feature>
<dbReference type="CDD" id="cd05031">
    <property type="entry name" value="S-100A10_like"/>
    <property type="match status" value="1"/>
</dbReference>
<dbReference type="AlphaFoldDB" id="A0AAW0N868"/>
<keyword evidence="2 4" id="KW-0479">Metal-binding</keyword>
<dbReference type="Gene3D" id="1.10.238.10">
    <property type="entry name" value="EF-hand"/>
    <property type="match status" value="1"/>
</dbReference>
<evidence type="ECO:0000256" key="1">
    <source>
        <dbReference type="ARBA" id="ARBA00007323"/>
    </source>
</evidence>
<dbReference type="Pfam" id="PF00036">
    <property type="entry name" value="EF-hand_1"/>
    <property type="match status" value="1"/>
</dbReference>
<comment type="caution">
    <text evidence="6">The sequence shown here is derived from an EMBL/GenBank/DDBJ whole genome shotgun (WGS) entry which is preliminary data.</text>
</comment>
<keyword evidence="3 4" id="KW-0106">Calcium</keyword>
<dbReference type="GO" id="GO:0048306">
    <property type="term" value="F:calcium-dependent protein binding"/>
    <property type="evidence" value="ECO:0007669"/>
    <property type="project" value="TreeGrafter"/>
</dbReference>
<organism evidence="6 7">
    <name type="scientific">Mugilogobius chulae</name>
    <name type="common">yellowstripe goby</name>
    <dbReference type="NCBI Taxonomy" id="88201"/>
    <lineage>
        <taxon>Eukaryota</taxon>
        <taxon>Metazoa</taxon>
        <taxon>Chordata</taxon>
        <taxon>Craniata</taxon>
        <taxon>Vertebrata</taxon>
        <taxon>Euteleostomi</taxon>
        <taxon>Actinopterygii</taxon>
        <taxon>Neopterygii</taxon>
        <taxon>Teleostei</taxon>
        <taxon>Neoteleostei</taxon>
        <taxon>Acanthomorphata</taxon>
        <taxon>Gobiaria</taxon>
        <taxon>Gobiiformes</taxon>
        <taxon>Gobioidei</taxon>
        <taxon>Gobiidae</taxon>
        <taxon>Gobionellinae</taxon>
        <taxon>Mugilogobius</taxon>
    </lineage>
</organism>
<dbReference type="SMART" id="SM01394">
    <property type="entry name" value="S_100"/>
    <property type="match status" value="1"/>
</dbReference>
<dbReference type="PANTHER" id="PTHR11639:SF134">
    <property type="entry name" value="PROTEIN S100-A1-RELATED"/>
    <property type="match status" value="1"/>
</dbReference>
<reference evidence="7" key="1">
    <citation type="submission" date="2024-04" db="EMBL/GenBank/DDBJ databases">
        <title>Salinicola lusitanus LLJ914,a marine bacterium isolated from the Okinawa Trough.</title>
        <authorList>
            <person name="Li J."/>
        </authorList>
    </citation>
    <scope>NUCLEOTIDE SEQUENCE [LARGE SCALE GENOMIC DNA]</scope>
</reference>
<dbReference type="PROSITE" id="PS00303">
    <property type="entry name" value="S100_CABP"/>
    <property type="match status" value="1"/>
</dbReference>
<dbReference type="InterPro" id="IPR013787">
    <property type="entry name" value="S100_Ca-bd_sub"/>
</dbReference>
<evidence type="ECO:0000256" key="3">
    <source>
        <dbReference type="ARBA" id="ARBA00022837"/>
    </source>
</evidence>
<dbReference type="Pfam" id="PF01023">
    <property type="entry name" value="S_100"/>
    <property type="match status" value="1"/>
</dbReference>
<dbReference type="PROSITE" id="PS50222">
    <property type="entry name" value="EF_HAND_2"/>
    <property type="match status" value="1"/>
</dbReference>
<comment type="similarity">
    <text evidence="1 4">Belongs to the S-100 family.</text>
</comment>
<dbReference type="GO" id="GO:0005615">
    <property type="term" value="C:extracellular space"/>
    <property type="evidence" value="ECO:0007669"/>
    <property type="project" value="TreeGrafter"/>
</dbReference>
<dbReference type="InterPro" id="IPR002048">
    <property type="entry name" value="EF_hand_dom"/>
</dbReference>
<dbReference type="GO" id="GO:0005737">
    <property type="term" value="C:cytoplasm"/>
    <property type="evidence" value="ECO:0007669"/>
    <property type="project" value="TreeGrafter"/>
</dbReference>
<dbReference type="InterPro" id="IPR001751">
    <property type="entry name" value="S100/CaBP7/8-like_CS"/>
</dbReference>
<dbReference type="PANTHER" id="PTHR11639">
    <property type="entry name" value="S100 CALCIUM-BINDING PROTEIN"/>
    <property type="match status" value="1"/>
</dbReference>
<evidence type="ECO:0000313" key="6">
    <source>
        <dbReference type="EMBL" id="KAK7886415.1"/>
    </source>
</evidence>
<gene>
    <name evidence="6" type="ORF">WMY93_026036</name>
</gene>
<evidence type="ECO:0000259" key="5">
    <source>
        <dbReference type="PROSITE" id="PS50222"/>
    </source>
</evidence>
<sequence>MLCIKPCGETFSPLPPSLDSRLLSLQVSTLFIYASSDKMSTCTDLEKCMESLIEVFHRYANEDKDGASLSKKEFKKLVETELPNFLKAQKNPNLVNEMMKDLDQNKDQKVDFEEFLSLVNGLSMACERCYMLHELKGKKK</sequence>
<dbReference type="GO" id="GO:0005509">
    <property type="term" value="F:calcium ion binding"/>
    <property type="evidence" value="ECO:0007669"/>
    <property type="project" value="InterPro"/>
</dbReference>
<evidence type="ECO:0000256" key="4">
    <source>
        <dbReference type="RuleBase" id="RU361184"/>
    </source>
</evidence>
<dbReference type="PROSITE" id="PS00018">
    <property type="entry name" value="EF_HAND_1"/>
    <property type="match status" value="1"/>
</dbReference>
<dbReference type="SMART" id="SM00054">
    <property type="entry name" value="EFh"/>
    <property type="match status" value="1"/>
</dbReference>
<dbReference type="InterPro" id="IPR011992">
    <property type="entry name" value="EF-hand-dom_pair"/>
</dbReference>
<name>A0AAW0N868_9GOBI</name>
<evidence type="ECO:0000313" key="7">
    <source>
        <dbReference type="Proteomes" id="UP001460270"/>
    </source>
</evidence>
<evidence type="ECO:0000256" key="2">
    <source>
        <dbReference type="ARBA" id="ARBA00022723"/>
    </source>
</evidence>
<dbReference type="SUPFAM" id="SSF47473">
    <property type="entry name" value="EF-hand"/>
    <property type="match status" value="1"/>
</dbReference>
<dbReference type="EMBL" id="JBBPFD010000019">
    <property type="protein sequence ID" value="KAK7886415.1"/>
    <property type="molecule type" value="Genomic_DNA"/>
</dbReference>
<keyword evidence="7" id="KW-1185">Reference proteome</keyword>
<accession>A0AAW0N868</accession>
<protein>
    <recommendedName>
        <fullName evidence="4">Protein S100</fullName>
    </recommendedName>
    <alternativeName>
        <fullName evidence="4">S100 calcium-binding protein</fullName>
    </alternativeName>
</protein>